<dbReference type="EMBL" id="JABFOF010000009">
    <property type="protein sequence ID" value="KAG2379775.1"/>
    <property type="molecule type" value="Genomic_DNA"/>
</dbReference>
<evidence type="ECO:0000313" key="5">
    <source>
        <dbReference type="Proteomes" id="UP000743370"/>
    </source>
</evidence>
<sequence>MGRKNMKHEDFPKEHGKEEKKERYAEKNATEDINLAPWTTLDRRQPPCHPAATSPSPNTSITAARPPCAAVAQSFYSIPATIFIFSSKTLERESYRRPEFDFFASSRTSSSTFLTVIQTPPNTVSRCDCRHPELPFRAAAVSFKPPPQGQDVNHGSIFILTFIIKPRESEIAKMQKLLHCRSIESRIALATVLPPPARAITVFLNLQRKTHSQKNPNEDWAKSDQQPQSSLSRCAS</sequence>
<dbReference type="Proteomes" id="UP000743370">
    <property type="component" value="Unassembled WGS sequence"/>
</dbReference>
<reference evidence="2 5" key="3">
    <citation type="submission" date="2020-05" db="EMBL/GenBank/DDBJ databases">
        <title>Vigna angularis (adzuki bean) Var. LongXiaoDou No. 4 denovo assembly.</title>
        <authorList>
            <person name="Xiang H."/>
        </authorList>
    </citation>
    <scope>NUCLEOTIDE SEQUENCE [LARGE SCALE GENOMIC DNA]</scope>
    <source>
        <tissue evidence="2">Leaf</tissue>
    </source>
</reference>
<reference evidence="4" key="1">
    <citation type="journal article" date="2015" name="Proc. Natl. Acad. Sci. U.S.A.">
        <title>Genome sequencing of adzuki bean (Vigna angularis) provides insight into high starch and low fat accumulation and domestication.</title>
        <authorList>
            <person name="Yang K."/>
            <person name="Tian Z."/>
            <person name="Chen C."/>
            <person name="Luo L."/>
            <person name="Zhao B."/>
            <person name="Wang Z."/>
            <person name="Yu L."/>
            <person name="Li Y."/>
            <person name="Sun Y."/>
            <person name="Li W."/>
            <person name="Chen Y."/>
            <person name="Li Y."/>
            <person name="Zhang Y."/>
            <person name="Ai D."/>
            <person name="Zhao J."/>
            <person name="Shang C."/>
            <person name="Ma Y."/>
            <person name="Wu B."/>
            <person name="Wang M."/>
            <person name="Gao L."/>
            <person name="Sun D."/>
            <person name="Zhang P."/>
            <person name="Guo F."/>
            <person name="Wang W."/>
            <person name="Li Y."/>
            <person name="Wang J."/>
            <person name="Varshney R.K."/>
            <person name="Wang J."/>
            <person name="Ling H.Q."/>
            <person name="Wan P."/>
        </authorList>
    </citation>
    <scope>NUCLEOTIDE SEQUENCE</scope>
    <source>
        <strain evidence="4">cv. Jingnong 6</strain>
    </source>
</reference>
<evidence type="ECO:0000313" key="4">
    <source>
        <dbReference type="Proteomes" id="UP000053144"/>
    </source>
</evidence>
<organism evidence="3 4">
    <name type="scientific">Phaseolus angularis</name>
    <name type="common">Azuki bean</name>
    <name type="synonym">Vigna angularis</name>
    <dbReference type="NCBI Taxonomy" id="3914"/>
    <lineage>
        <taxon>Eukaryota</taxon>
        <taxon>Viridiplantae</taxon>
        <taxon>Streptophyta</taxon>
        <taxon>Embryophyta</taxon>
        <taxon>Tracheophyta</taxon>
        <taxon>Spermatophyta</taxon>
        <taxon>Magnoliopsida</taxon>
        <taxon>eudicotyledons</taxon>
        <taxon>Gunneridae</taxon>
        <taxon>Pentapetalae</taxon>
        <taxon>rosids</taxon>
        <taxon>fabids</taxon>
        <taxon>Fabales</taxon>
        <taxon>Fabaceae</taxon>
        <taxon>Papilionoideae</taxon>
        <taxon>50 kb inversion clade</taxon>
        <taxon>NPAAA clade</taxon>
        <taxon>indigoferoid/millettioid clade</taxon>
        <taxon>Phaseoleae</taxon>
        <taxon>Vigna</taxon>
    </lineage>
</organism>
<proteinExistence type="predicted"/>
<dbReference type="Gramene" id="KOM27307">
    <property type="protein sequence ID" value="KOM27307"/>
    <property type="gene ID" value="LR48_Vigan406s011700"/>
</dbReference>
<accession>A0A0L9T9S1</accession>
<name>A0A0L9T9S1_PHAAN</name>
<dbReference type="Proteomes" id="UP000053144">
    <property type="component" value="Unassembled WGS sequence"/>
</dbReference>
<dbReference type="EMBL" id="KQ258371">
    <property type="protein sequence ID" value="KOM27307.1"/>
    <property type="molecule type" value="Genomic_DNA"/>
</dbReference>
<dbReference type="AlphaFoldDB" id="A0A0L9T9S1"/>
<evidence type="ECO:0000256" key="1">
    <source>
        <dbReference type="SAM" id="MobiDB-lite"/>
    </source>
</evidence>
<gene>
    <name evidence="2" type="ORF">HKW66_Vig0165540</name>
    <name evidence="3" type="ORF">LR48_Vigan406s011700</name>
</gene>
<evidence type="ECO:0000313" key="2">
    <source>
        <dbReference type="EMBL" id="KAG2379775.1"/>
    </source>
</evidence>
<feature type="compositionally biased region" description="Basic and acidic residues" evidence="1">
    <location>
        <begin position="7"/>
        <end position="30"/>
    </location>
</feature>
<evidence type="ECO:0000313" key="3">
    <source>
        <dbReference type="EMBL" id="KOM27307.1"/>
    </source>
</evidence>
<feature type="compositionally biased region" description="Polar residues" evidence="1">
    <location>
        <begin position="223"/>
        <end position="236"/>
    </location>
</feature>
<protein>
    <submittedName>
        <fullName evidence="3">Uncharacterized protein</fullName>
    </submittedName>
</protein>
<feature type="region of interest" description="Disordered" evidence="1">
    <location>
        <begin position="1"/>
        <end position="61"/>
    </location>
</feature>
<reference evidence="3" key="2">
    <citation type="submission" date="2015-02" db="EMBL/GenBank/DDBJ databases">
        <authorList>
            <person name="Chooi Y.-H."/>
        </authorList>
    </citation>
    <scope>NUCLEOTIDE SEQUENCE</scope>
    <source>
        <tissue evidence="3">Seedling</tissue>
    </source>
</reference>
<feature type="region of interest" description="Disordered" evidence="1">
    <location>
        <begin position="211"/>
        <end position="236"/>
    </location>
</feature>